<evidence type="ECO:0000313" key="4">
    <source>
        <dbReference type="EMBL" id="KAJ8307841.1"/>
    </source>
</evidence>
<comment type="caution">
    <text evidence="4">The sequence shown here is derived from an EMBL/GenBank/DDBJ whole genome shotgun (WGS) entry which is preliminary data.</text>
</comment>
<feature type="region of interest" description="Disordered" evidence="2">
    <location>
        <begin position="302"/>
        <end position="323"/>
    </location>
</feature>
<evidence type="ECO:0000256" key="2">
    <source>
        <dbReference type="SAM" id="MobiDB-lite"/>
    </source>
</evidence>
<feature type="compositionally biased region" description="Polar residues" evidence="2">
    <location>
        <begin position="302"/>
        <end position="315"/>
    </location>
</feature>
<dbReference type="EMBL" id="JARBDR010000708">
    <property type="protein sequence ID" value="KAJ8307841.1"/>
    <property type="molecule type" value="Genomic_DNA"/>
</dbReference>
<dbReference type="Pfam" id="PF13975">
    <property type="entry name" value="gag-asp_proteas"/>
    <property type="match status" value="1"/>
</dbReference>
<sequence>MPSFKQLGVDSAGRELTQISSRPTKEQQLEERNEVIGAIKNFGTTCVGPSIGRAKSIGTTCAINVKLQGRHKVKAVLDTGAEKNIISHAVYNKLRPKPRSRGKVAMTGAGTDMRMNAFITEPIRFSIGSQEFFEEFYVAPIYDEMLLGLSFLMDHGTKIDLTTNTLFLGTNQVALQSDNRDLSHVYVSTTQSIVVEPNTVRVSRCSLSSPLKDFIVDSRDHVIHKRVLVPRVLNFGGQEATVCFFNISDDRVVIEKGEVVGCADEEWFHGSCVGVTSEEGAEMYEYICKDCQSPVVGDVSGNSSVEVRSQDSSEQPGGLRRSKRPRKPIVRTFYSQLCTPGVDWGPSWVVSCMYIFRGKGDIFNMPRCRRRSNRAPVRVRGLLRLQHYGTSYVGLMPGIRDPPEVEVMPSGIRVRREGESSRRVADFSVSVDPQDQRRIMVPEGRFREADWERLLRPARSSQCGICGLFCRHPRHHVKFQHLPGVFEPHREVNEMLMVLSAGLDVLAEGLLGPGHLGPDLVCHPALQTIPPNAGFEGRGLPLATFASASVSLGAEDDAGAIDEDLEELEPIELENIFTDHDLFLFRFIYFHYF</sequence>
<dbReference type="Proteomes" id="UP001217089">
    <property type="component" value="Unassembled WGS sequence"/>
</dbReference>
<evidence type="ECO:0000313" key="5">
    <source>
        <dbReference type="Proteomes" id="UP001217089"/>
    </source>
</evidence>
<dbReference type="Gene3D" id="3.30.40.10">
    <property type="entry name" value="Zinc/RING finger domain, C3HC4 (zinc finger)"/>
    <property type="match status" value="1"/>
</dbReference>
<dbReference type="PROSITE" id="PS50175">
    <property type="entry name" value="ASP_PROT_RETROV"/>
    <property type="match status" value="1"/>
</dbReference>
<dbReference type="InterPro" id="IPR001995">
    <property type="entry name" value="Peptidase_A2_cat"/>
</dbReference>
<protein>
    <recommendedName>
        <fullName evidence="3">Peptidase A2 domain-containing protein</fullName>
    </recommendedName>
</protein>
<evidence type="ECO:0000259" key="3">
    <source>
        <dbReference type="PROSITE" id="PS50175"/>
    </source>
</evidence>
<feature type="domain" description="Peptidase A2" evidence="3">
    <location>
        <begin position="73"/>
        <end position="110"/>
    </location>
</feature>
<proteinExistence type="predicted"/>
<keyword evidence="5" id="KW-1185">Reference proteome</keyword>
<gene>
    <name evidence="4" type="ORF">KUTeg_014624</name>
</gene>
<name>A0ABQ9EV63_TEGGR</name>
<reference evidence="4 5" key="1">
    <citation type="submission" date="2022-12" db="EMBL/GenBank/DDBJ databases">
        <title>Chromosome-level genome of Tegillarca granosa.</title>
        <authorList>
            <person name="Kim J."/>
        </authorList>
    </citation>
    <scope>NUCLEOTIDE SEQUENCE [LARGE SCALE GENOMIC DNA]</scope>
    <source>
        <strain evidence="4">Teg-2019</strain>
        <tissue evidence="4">Adductor muscle</tissue>
    </source>
</reference>
<organism evidence="4 5">
    <name type="scientific">Tegillarca granosa</name>
    <name type="common">Malaysian cockle</name>
    <name type="synonym">Anadara granosa</name>
    <dbReference type="NCBI Taxonomy" id="220873"/>
    <lineage>
        <taxon>Eukaryota</taxon>
        <taxon>Metazoa</taxon>
        <taxon>Spiralia</taxon>
        <taxon>Lophotrochozoa</taxon>
        <taxon>Mollusca</taxon>
        <taxon>Bivalvia</taxon>
        <taxon>Autobranchia</taxon>
        <taxon>Pteriomorphia</taxon>
        <taxon>Arcoida</taxon>
        <taxon>Arcoidea</taxon>
        <taxon>Arcidae</taxon>
        <taxon>Tegillarca</taxon>
    </lineage>
</organism>
<dbReference type="SUPFAM" id="SSF50630">
    <property type="entry name" value="Acid proteases"/>
    <property type="match status" value="1"/>
</dbReference>
<keyword evidence="1" id="KW-0378">Hydrolase</keyword>
<accession>A0ABQ9EV63</accession>
<dbReference type="CDD" id="cd00303">
    <property type="entry name" value="retropepsin_like"/>
    <property type="match status" value="1"/>
</dbReference>
<dbReference type="SUPFAM" id="SSF57903">
    <property type="entry name" value="FYVE/PHD zinc finger"/>
    <property type="match status" value="1"/>
</dbReference>
<evidence type="ECO:0000256" key="1">
    <source>
        <dbReference type="ARBA" id="ARBA00022801"/>
    </source>
</evidence>
<dbReference type="InterPro" id="IPR011011">
    <property type="entry name" value="Znf_FYVE_PHD"/>
</dbReference>
<dbReference type="Gene3D" id="2.40.70.10">
    <property type="entry name" value="Acid Proteases"/>
    <property type="match status" value="1"/>
</dbReference>
<dbReference type="InterPro" id="IPR021109">
    <property type="entry name" value="Peptidase_aspartic_dom_sf"/>
</dbReference>
<dbReference type="InterPro" id="IPR013083">
    <property type="entry name" value="Znf_RING/FYVE/PHD"/>
</dbReference>